<dbReference type="GO" id="GO:0003676">
    <property type="term" value="F:nucleic acid binding"/>
    <property type="evidence" value="ECO:0007669"/>
    <property type="project" value="InterPro"/>
</dbReference>
<accession>A0AA36JI96</accession>
<dbReference type="InterPro" id="IPR000629">
    <property type="entry name" value="RNA-helicase_DEAD-box_CS"/>
</dbReference>
<evidence type="ECO:0000256" key="7">
    <source>
        <dbReference type="SAM" id="MobiDB-lite"/>
    </source>
</evidence>
<dbReference type="SMART" id="SM00490">
    <property type="entry name" value="HELICc"/>
    <property type="match status" value="1"/>
</dbReference>
<dbReference type="InterPro" id="IPR011545">
    <property type="entry name" value="DEAD/DEAH_box_helicase_dom"/>
</dbReference>
<dbReference type="Proteomes" id="UP001178507">
    <property type="component" value="Unassembled WGS sequence"/>
</dbReference>
<evidence type="ECO:0000313" key="10">
    <source>
        <dbReference type="EMBL" id="CAJ1406727.1"/>
    </source>
</evidence>
<gene>
    <name evidence="10" type="ORF">EVOR1521_LOCUS28614</name>
</gene>
<keyword evidence="5 6" id="KW-0067">ATP-binding</keyword>
<feature type="domain" description="Helicase C-terminal" evidence="9">
    <location>
        <begin position="99"/>
        <end position="265"/>
    </location>
</feature>
<dbReference type="Pfam" id="PF00270">
    <property type="entry name" value="DEAD"/>
    <property type="match status" value="1"/>
</dbReference>
<name>A0AA36JI96_9DINO</name>
<dbReference type="InterPro" id="IPR001650">
    <property type="entry name" value="Helicase_C-like"/>
</dbReference>
<dbReference type="EMBL" id="CAUJNA010003643">
    <property type="protein sequence ID" value="CAJ1406727.1"/>
    <property type="molecule type" value="Genomic_DNA"/>
</dbReference>
<dbReference type="GO" id="GO:0003724">
    <property type="term" value="F:RNA helicase activity"/>
    <property type="evidence" value="ECO:0007669"/>
    <property type="project" value="UniProtKB-EC"/>
</dbReference>
<keyword evidence="4 6" id="KW-0347">Helicase</keyword>
<dbReference type="InterPro" id="IPR014001">
    <property type="entry name" value="Helicase_ATP-bd"/>
</dbReference>
<dbReference type="GO" id="GO:0005524">
    <property type="term" value="F:ATP binding"/>
    <property type="evidence" value="ECO:0007669"/>
    <property type="project" value="UniProtKB-KW"/>
</dbReference>
<dbReference type="EC" id="3.6.4.13" evidence="1"/>
<keyword evidence="3 6" id="KW-0378">Hydrolase</keyword>
<dbReference type="CDD" id="cd00105">
    <property type="entry name" value="KH-I"/>
    <property type="match status" value="1"/>
</dbReference>
<dbReference type="GO" id="GO:0016787">
    <property type="term" value="F:hydrolase activity"/>
    <property type="evidence" value="ECO:0007669"/>
    <property type="project" value="UniProtKB-KW"/>
</dbReference>
<dbReference type="Pfam" id="PF00271">
    <property type="entry name" value="Helicase_C"/>
    <property type="match status" value="1"/>
</dbReference>
<keyword evidence="2 6" id="KW-0547">Nucleotide-binding</keyword>
<evidence type="ECO:0000259" key="8">
    <source>
        <dbReference type="PROSITE" id="PS51192"/>
    </source>
</evidence>
<dbReference type="SUPFAM" id="SSF52540">
    <property type="entry name" value="P-loop containing nucleoside triphosphate hydrolases"/>
    <property type="match status" value="1"/>
</dbReference>
<protein>
    <recommendedName>
        <fullName evidence="1">RNA helicase</fullName>
        <ecNumber evidence="1">3.6.4.13</ecNumber>
    </recommendedName>
</protein>
<evidence type="ECO:0000259" key="9">
    <source>
        <dbReference type="PROSITE" id="PS51194"/>
    </source>
</evidence>
<dbReference type="AlphaFoldDB" id="A0AA36JI96"/>
<dbReference type="PANTHER" id="PTHR47958">
    <property type="entry name" value="ATP-DEPENDENT RNA HELICASE DBP3"/>
    <property type="match status" value="1"/>
</dbReference>
<evidence type="ECO:0000256" key="3">
    <source>
        <dbReference type="ARBA" id="ARBA00022801"/>
    </source>
</evidence>
<dbReference type="PROSITE" id="PS00039">
    <property type="entry name" value="DEAD_ATP_HELICASE"/>
    <property type="match status" value="1"/>
</dbReference>
<evidence type="ECO:0000256" key="6">
    <source>
        <dbReference type="RuleBase" id="RU000492"/>
    </source>
</evidence>
<evidence type="ECO:0000256" key="2">
    <source>
        <dbReference type="ARBA" id="ARBA00022741"/>
    </source>
</evidence>
<dbReference type="PROSITE" id="PS51194">
    <property type="entry name" value="HELICASE_CTER"/>
    <property type="match status" value="1"/>
</dbReference>
<proteinExistence type="inferred from homology"/>
<dbReference type="CDD" id="cd18787">
    <property type="entry name" value="SF2_C_DEAD"/>
    <property type="match status" value="1"/>
</dbReference>
<comment type="caution">
    <text evidence="10">The sequence shown here is derived from an EMBL/GenBank/DDBJ whole genome shotgun (WGS) entry which is preliminary data.</text>
</comment>
<organism evidence="10 11">
    <name type="scientific">Effrenium voratum</name>
    <dbReference type="NCBI Taxonomy" id="2562239"/>
    <lineage>
        <taxon>Eukaryota</taxon>
        <taxon>Sar</taxon>
        <taxon>Alveolata</taxon>
        <taxon>Dinophyceae</taxon>
        <taxon>Suessiales</taxon>
        <taxon>Symbiodiniaceae</taxon>
        <taxon>Effrenium</taxon>
    </lineage>
</organism>
<evidence type="ECO:0000256" key="5">
    <source>
        <dbReference type="ARBA" id="ARBA00022840"/>
    </source>
</evidence>
<dbReference type="InterPro" id="IPR027417">
    <property type="entry name" value="P-loop_NTPase"/>
</dbReference>
<dbReference type="Gene3D" id="3.40.50.300">
    <property type="entry name" value="P-loop containing nucleotide triphosphate hydrolases"/>
    <property type="match status" value="2"/>
</dbReference>
<feature type="domain" description="Helicase ATP-binding" evidence="8">
    <location>
        <begin position="1"/>
        <end position="69"/>
    </location>
</feature>
<sequence length="547" mass="60719">MGTNEVDLSQVQLLVLDEADRMLDMGFEPEIAKILSQAPDERQTLLFTATWPKAVRRIAEKYLKPDYLHVNVGDTEELAANKAVSQEFFRLGDDEKDDKLWQILSGLSDDAKVICFANTKRRIDGFQKTFWAKGFESVALHGDKLQKDRDRDLEKFAKGETWLLFATDVCSRGLDIKGVTHVVNLDMARDVESYASGPKRPDPTAKRSLAIGFEMFRTGSFAGFACRDVSRPWDMSGYKTLEITLDPELNASFCRRGRRRLREIQASSRAQLKFDRARGVLRVSGSEAAVQEVQRQLECLGGPRKSVNNAVWAELMRTRMSDDSTSSAVQRIQQLSGCRVHIERTAKEVRLFGPKLAVTAAAHFLEDLQALCTQKEVELDSVSGTNLQQVAQQHCVTIMAEEEHCNVLGFDFAVERALQHLREGRRAEDSAPCAETTAQIAAALVKLAGDGSSVSTSGSVKAQFEDSDYSSEVEDKEKAIGASREEHGNHSCCCPSCGATNFCVSCGSPNEQFQMYQMQMQGMPMQGMIMNMGSGMMQMPMMAAATH</sequence>
<evidence type="ECO:0000313" key="11">
    <source>
        <dbReference type="Proteomes" id="UP001178507"/>
    </source>
</evidence>
<reference evidence="10" key="1">
    <citation type="submission" date="2023-08" db="EMBL/GenBank/DDBJ databases">
        <authorList>
            <person name="Chen Y."/>
            <person name="Shah S."/>
            <person name="Dougan E. K."/>
            <person name="Thang M."/>
            <person name="Chan C."/>
        </authorList>
    </citation>
    <scope>NUCLEOTIDE SEQUENCE</scope>
</reference>
<evidence type="ECO:0000256" key="1">
    <source>
        <dbReference type="ARBA" id="ARBA00012552"/>
    </source>
</evidence>
<evidence type="ECO:0000256" key="4">
    <source>
        <dbReference type="ARBA" id="ARBA00022806"/>
    </source>
</evidence>
<feature type="region of interest" description="Disordered" evidence="7">
    <location>
        <begin position="452"/>
        <end position="473"/>
    </location>
</feature>
<keyword evidence="11" id="KW-1185">Reference proteome</keyword>
<comment type="similarity">
    <text evidence="6">Belongs to the DEAD box helicase family.</text>
</comment>
<dbReference type="PROSITE" id="PS51192">
    <property type="entry name" value="HELICASE_ATP_BIND_1"/>
    <property type="match status" value="1"/>
</dbReference>